<comment type="catalytic activity">
    <reaction evidence="4 5">
        <text>dUTP + H2O = dUMP + diphosphate + H(+)</text>
        <dbReference type="Rhea" id="RHEA:10248"/>
        <dbReference type="ChEBI" id="CHEBI:15377"/>
        <dbReference type="ChEBI" id="CHEBI:15378"/>
        <dbReference type="ChEBI" id="CHEBI:33019"/>
        <dbReference type="ChEBI" id="CHEBI:61555"/>
        <dbReference type="ChEBI" id="CHEBI:246422"/>
        <dbReference type="EC" id="3.6.1.23"/>
    </reaction>
</comment>
<dbReference type="Gene3D" id="2.70.40.10">
    <property type="match status" value="1"/>
</dbReference>
<comment type="similarity">
    <text evidence="1 5">Belongs to the dUTPase family.</text>
</comment>
<comment type="cofactor">
    <cofactor evidence="5">
        <name>Mg(2+)</name>
        <dbReference type="ChEBI" id="CHEBI:18420"/>
    </cofactor>
</comment>
<feature type="domain" description="dUTPase-like" evidence="7">
    <location>
        <begin position="22"/>
        <end position="152"/>
    </location>
</feature>
<keyword evidence="9" id="KW-1185">Reference proteome</keyword>
<dbReference type="HAMAP" id="MF_00116">
    <property type="entry name" value="dUTPase_bact"/>
    <property type="match status" value="1"/>
</dbReference>
<organism evidence="8 9">
    <name type="scientific">Marinibaculum pumilum</name>
    <dbReference type="NCBI Taxonomy" id="1766165"/>
    <lineage>
        <taxon>Bacteria</taxon>
        <taxon>Pseudomonadati</taxon>
        <taxon>Pseudomonadota</taxon>
        <taxon>Alphaproteobacteria</taxon>
        <taxon>Rhodospirillales</taxon>
        <taxon>Rhodospirillaceae</taxon>
        <taxon>Marinibaculum</taxon>
    </lineage>
</organism>
<feature type="region of interest" description="Disordered" evidence="6">
    <location>
        <begin position="137"/>
        <end position="159"/>
    </location>
</feature>
<accession>A0ABV7L8L8</accession>
<keyword evidence="5" id="KW-0479">Metal-binding</keyword>
<keyword evidence="5" id="KW-0460">Magnesium</keyword>
<reference evidence="9" key="1">
    <citation type="journal article" date="2019" name="Int. J. Syst. Evol. Microbiol.">
        <title>The Global Catalogue of Microorganisms (GCM) 10K type strain sequencing project: providing services to taxonomists for standard genome sequencing and annotation.</title>
        <authorList>
            <consortium name="The Broad Institute Genomics Platform"/>
            <consortium name="The Broad Institute Genome Sequencing Center for Infectious Disease"/>
            <person name="Wu L."/>
            <person name="Ma J."/>
        </authorList>
    </citation>
    <scope>NUCLEOTIDE SEQUENCE [LARGE SCALE GENOMIC DNA]</scope>
    <source>
        <strain evidence="9">KCTC 42964</strain>
    </source>
</reference>
<dbReference type="PANTHER" id="PTHR11241:SF0">
    <property type="entry name" value="DEOXYURIDINE 5'-TRIPHOSPHATE NUCLEOTIDOHYDROLASE"/>
    <property type="match status" value="1"/>
</dbReference>
<feature type="binding site" evidence="5">
    <location>
        <begin position="73"/>
        <end position="75"/>
    </location>
    <ligand>
        <name>substrate</name>
    </ligand>
</feature>
<dbReference type="Pfam" id="PF00692">
    <property type="entry name" value="dUTPase"/>
    <property type="match status" value="1"/>
</dbReference>
<dbReference type="RefSeq" id="WP_379906314.1">
    <property type="nucleotide sequence ID" value="NZ_JBHRTR010000050.1"/>
</dbReference>
<evidence type="ECO:0000259" key="7">
    <source>
        <dbReference type="Pfam" id="PF00692"/>
    </source>
</evidence>
<dbReference type="PANTHER" id="PTHR11241">
    <property type="entry name" value="DEOXYURIDINE 5'-TRIPHOSPHATE NUCLEOTIDOHYDROLASE"/>
    <property type="match status" value="1"/>
</dbReference>
<comment type="caution">
    <text evidence="5">Lacks conserved residue(s) required for the propagation of feature annotation.</text>
</comment>
<evidence type="ECO:0000256" key="2">
    <source>
        <dbReference type="ARBA" id="ARBA00022801"/>
    </source>
</evidence>
<comment type="function">
    <text evidence="5">This enzyme is involved in nucleotide metabolism: it produces dUMP, the immediate precursor of thymidine nucleotides and it decreases the intracellular concentration of dUTP so that uracil cannot be incorporated into DNA.</text>
</comment>
<dbReference type="SUPFAM" id="SSF51283">
    <property type="entry name" value="dUTPase-like"/>
    <property type="match status" value="1"/>
</dbReference>
<gene>
    <name evidence="5 8" type="primary">dut</name>
    <name evidence="8" type="ORF">ACFOGJ_26660</name>
</gene>
<dbReference type="InterPro" id="IPR036157">
    <property type="entry name" value="dUTPase-like_sf"/>
</dbReference>
<feature type="compositionally biased region" description="Gly residues" evidence="6">
    <location>
        <begin position="143"/>
        <end position="159"/>
    </location>
</feature>
<sequence>MSGVAPTIVVPVTRLPHGADLPLPAYATAGAAGMDLMAAIDGPLSLPAGGRAMVPTGLAIALPDGFEAQVRPRSGLAARHGVTVLNAPGTIDADYRGEIKVLLVNLGEAAVELQPGDRIAQLVVAPVTRATWSEQDALPDTARGGGGFGSTGLRGAGPD</sequence>
<evidence type="ECO:0000256" key="3">
    <source>
        <dbReference type="ARBA" id="ARBA00023080"/>
    </source>
</evidence>
<evidence type="ECO:0000313" key="8">
    <source>
        <dbReference type="EMBL" id="MFC3230855.1"/>
    </source>
</evidence>
<protein>
    <recommendedName>
        <fullName evidence="5">Deoxyuridine 5'-triphosphate nucleotidohydrolase</fullName>
        <shortName evidence="5">dUTPase</shortName>
        <ecNumber evidence="5">3.6.1.23</ecNumber>
    </recommendedName>
    <alternativeName>
        <fullName evidence="5">dUTP pyrophosphatase</fullName>
    </alternativeName>
</protein>
<evidence type="ECO:0000313" key="9">
    <source>
        <dbReference type="Proteomes" id="UP001595528"/>
    </source>
</evidence>
<evidence type="ECO:0000256" key="6">
    <source>
        <dbReference type="SAM" id="MobiDB-lite"/>
    </source>
</evidence>
<dbReference type="InterPro" id="IPR033704">
    <property type="entry name" value="dUTPase_trimeric"/>
</dbReference>
<keyword evidence="3 5" id="KW-0546">Nucleotide metabolism</keyword>
<dbReference type="GO" id="GO:0004170">
    <property type="term" value="F:dUTP diphosphatase activity"/>
    <property type="evidence" value="ECO:0007669"/>
    <property type="project" value="UniProtKB-EC"/>
</dbReference>
<feature type="binding site" evidence="5">
    <location>
        <begin position="90"/>
        <end position="92"/>
    </location>
    <ligand>
        <name>substrate</name>
    </ligand>
</feature>
<name>A0ABV7L8L8_9PROT</name>
<dbReference type="NCBIfam" id="NF001862">
    <property type="entry name" value="PRK00601.1"/>
    <property type="match status" value="1"/>
</dbReference>
<evidence type="ECO:0000256" key="1">
    <source>
        <dbReference type="ARBA" id="ARBA00006581"/>
    </source>
</evidence>
<proteinExistence type="inferred from homology"/>
<keyword evidence="2 5" id="KW-0378">Hydrolase</keyword>
<dbReference type="EC" id="3.6.1.23" evidence="5"/>
<comment type="pathway">
    <text evidence="5">Pyrimidine metabolism; dUMP biosynthesis; dUMP from dCTP (dUTP route): step 2/2.</text>
</comment>
<dbReference type="NCBIfam" id="TIGR00576">
    <property type="entry name" value="dut"/>
    <property type="match status" value="1"/>
</dbReference>
<dbReference type="Proteomes" id="UP001595528">
    <property type="component" value="Unassembled WGS sequence"/>
</dbReference>
<dbReference type="EMBL" id="JBHRTR010000050">
    <property type="protein sequence ID" value="MFC3230855.1"/>
    <property type="molecule type" value="Genomic_DNA"/>
</dbReference>
<comment type="caution">
    <text evidence="8">The sequence shown here is derived from an EMBL/GenBank/DDBJ whole genome shotgun (WGS) entry which is preliminary data.</text>
</comment>
<evidence type="ECO:0000256" key="4">
    <source>
        <dbReference type="ARBA" id="ARBA00047686"/>
    </source>
</evidence>
<evidence type="ECO:0000256" key="5">
    <source>
        <dbReference type="HAMAP-Rule" id="MF_00116"/>
    </source>
</evidence>
<dbReference type="InterPro" id="IPR029054">
    <property type="entry name" value="dUTPase-like"/>
</dbReference>
<dbReference type="CDD" id="cd07557">
    <property type="entry name" value="trimeric_dUTPase"/>
    <property type="match status" value="1"/>
</dbReference>
<feature type="binding site" evidence="5">
    <location>
        <position position="86"/>
    </location>
    <ligand>
        <name>substrate</name>
    </ligand>
</feature>
<dbReference type="InterPro" id="IPR008181">
    <property type="entry name" value="dUTPase"/>
</dbReference>